<dbReference type="GeneID" id="34517858"/>
<reference evidence="1" key="1">
    <citation type="submission" date="2013-12" db="EMBL/GenBank/DDBJ databases">
        <authorList>
            <person name="Genoscope - CEA"/>
        </authorList>
    </citation>
    <scope>NUCLEOTIDE SEQUENCE</scope>
    <source>
        <strain evidence="1">CBS 1993</strain>
    </source>
</reference>
<organism evidence="1 2">
    <name type="scientific">Kuraishia capsulata CBS 1993</name>
    <dbReference type="NCBI Taxonomy" id="1382522"/>
    <lineage>
        <taxon>Eukaryota</taxon>
        <taxon>Fungi</taxon>
        <taxon>Dikarya</taxon>
        <taxon>Ascomycota</taxon>
        <taxon>Saccharomycotina</taxon>
        <taxon>Pichiomycetes</taxon>
        <taxon>Pichiales</taxon>
        <taxon>Pichiaceae</taxon>
        <taxon>Kuraishia</taxon>
    </lineage>
</organism>
<dbReference type="AlphaFoldDB" id="W6MG66"/>
<protein>
    <submittedName>
        <fullName evidence="1">Uncharacterized protein</fullName>
    </submittedName>
</protein>
<evidence type="ECO:0000313" key="2">
    <source>
        <dbReference type="Proteomes" id="UP000019384"/>
    </source>
</evidence>
<dbReference type="Proteomes" id="UP000019384">
    <property type="component" value="Unassembled WGS sequence"/>
</dbReference>
<dbReference type="EMBL" id="HG793125">
    <property type="protein sequence ID" value="CDK24453.1"/>
    <property type="molecule type" value="Genomic_DNA"/>
</dbReference>
<proteinExistence type="predicted"/>
<evidence type="ECO:0000313" key="1">
    <source>
        <dbReference type="EMBL" id="CDK24453.1"/>
    </source>
</evidence>
<name>W6MG66_9ASCO</name>
<gene>
    <name evidence="1" type="ORF">KUCA_T00000416001</name>
</gene>
<keyword evidence="2" id="KW-1185">Reference proteome</keyword>
<sequence>MTDTELESILRHLRWSPERLALFLSVRGLNTPVGISKNDLVQLVLTSKDVPIVSVKASKPIFFALSHEQLLDYLRFRGYIIMTKGKIKIGVPEAYVAFQEEQLLKGAIEDFEKNYRDHSEDIDFSLLRVLKQKYLIPRVDTDEVEDYDSTAYQLKNVELLLQKFGVASLPYSSVEEKFSIAKNSINFFGTGEVY</sequence>
<accession>W6MG66</accession>
<reference evidence="1" key="2">
    <citation type="submission" date="2014-02" db="EMBL/GenBank/DDBJ databases">
        <title>Complete DNA sequence of /Kuraishia capsulata/ illustrates novel genomic features among budding yeasts (/Saccharomycotina/).</title>
        <authorList>
            <person name="Morales L."/>
            <person name="Noel B."/>
            <person name="Porcel B."/>
            <person name="Marcet-Houben M."/>
            <person name="Hullo M-F."/>
            <person name="Sacerdot C."/>
            <person name="Tekaia F."/>
            <person name="Leh-Louis V."/>
            <person name="Despons L."/>
            <person name="Khanna V."/>
            <person name="Aury J-M."/>
            <person name="Barbe V."/>
            <person name="Couloux A."/>
            <person name="Labadie K."/>
            <person name="Pelletier E."/>
            <person name="Souciet J-L."/>
            <person name="Boekhout T."/>
            <person name="Gabaldon T."/>
            <person name="Wincker P."/>
            <person name="Dujon B."/>
        </authorList>
    </citation>
    <scope>NUCLEOTIDE SEQUENCE</scope>
    <source>
        <strain evidence="1">CBS 1993</strain>
    </source>
</reference>
<dbReference type="HOGENOM" id="CLU_1402632_0_0_1"/>
<dbReference type="RefSeq" id="XP_022456470.1">
    <property type="nucleotide sequence ID" value="XM_022604954.1"/>
</dbReference>